<dbReference type="GO" id="GO:0009636">
    <property type="term" value="P:response to toxic substance"/>
    <property type="evidence" value="ECO:0007669"/>
    <property type="project" value="UniProtKB-ARBA"/>
</dbReference>
<proteinExistence type="inferred from homology"/>
<dbReference type="GO" id="GO:0015562">
    <property type="term" value="F:efflux transmembrane transporter activity"/>
    <property type="evidence" value="ECO:0007669"/>
    <property type="project" value="InterPro"/>
</dbReference>
<evidence type="ECO:0000256" key="7">
    <source>
        <dbReference type="ARBA" id="ARBA00022989"/>
    </source>
</evidence>
<keyword evidence="6 9" id="KW-0812">Transmembrane</keyword>
<feature type="transmembrane region" description="Helical" evidence="9">
    <location>
        <begin position="975"/>
        <end position="994"/>
    </location>
</feature>
<keyword evidence="3 9" id="KW-0813">Transport</keyword>
<evidence type="ECO:0000256" key="1">
    <source>
        <dbReference type="ARBA" id="ARBA00004429"/>
    </source>
</evidence>
<dbReference type="SUPFAM" id="SSF82693">
    <property type="entry name" value="Multidrug efflux transporter AcrB pore domain, PN1, PN2, PC1 and PC2 subdomains"/>
    <property type="match status" value="4"/>
</dbReference>
<feature type="region of interest" description="Disordered" evidence="10">
    <location>
        <begin position="1047"/>
        <end position="1068"/>
    </location>
</feature>
<dbReference type="InterPro" id="IPR000731">
    <property type="entry name" value="SSD"/>
</dbReference>
<evidence type="ECO:0000256" key="5">
    <source>
        <dbReference type="ARBA" id="ARBA00022519"/>
    </source>
</evidence>
<evidence type="ECO:0000313" key="12">
    <source>
        <dbReference type="EMBL" id="TWB65689.1"/>
    </source>
</evidence>
<feature type="transmembrane region" description="Helical" evidence="9">
    <location>
        <begin position="343"/>
        <end position="362"/>
    </location>
</feature>
<protein>
    <recommendedName>
        <fullName evidence="9">Efflux pump membrane transporter</fullName>
    </recommendedName>
</protein>
<dbReference type="SUPFAM" id="SSF82714">
    <property type="entry name" value="Multidrug efflux transporter AcrB TolC docking domain, DN and DC subdomains"/>
    <property type="match status" value="2"/>
</dbReference>
<feature type="transmembrane region" description="Helical" evidence="9">
    <location>
        <begin position="930"/>
        <end position="954"/>
    </location>
</feature>
<dbReference type="SUPFAM" id="SSF82866">
    <property type="entry name" value="Multidrug efflux transporter AcrB transmembrane domain"/>
    <property type="match status" value="2"/>
</dbReference>
<evidence type="ECO:0000259" key="11">
    <source>
        <dbReference type="PROSITE" id="PS50156"/>
    </source>
</evidence>
<dbReference type="NCBIfam" id="NF000282">
    <property type="entry name" value="RND_permease_1"/>
    <property type="match status" value="1"/>
</dbReference>
<dbReference type="PANTHER" id="PTHR32063:SF11">
    <property type="entry name" value="CATION OR DRUG EFFLUX SYSTEM PROTEIN"/>
    <property type="match status" value="1"/>
</dbReference>
<feature type="domain" description="SSD" evidence="11">
    <location>
        <begin position="368"/>
        <end position="497"/>
    </location>
</feature>
<dbReference type="Gene3D" id="3.30.70.1430">
    <property type="entry name" value="Multidrug efflux transporter AcrB pore domain"/>
    <property type="match status" value="2"/>
</dbReference>
<comment type="similarity">
    <text evidence="2 9">Belongs to the resistance-nodulation-cell division (RND) (TC 2.A.6) family.</text>
</comment>
<comment type="subcellular location">
    <subcellularLocation>
        <location evidence="1 9">Cell inner membrane</location>
        <topology evidence="1 9">Multi-pass membrane protein</topology>
    </subcellularLocation>
</comment>
<dbReference type="Gene3D" id="3.30.2090.10">
    <property type="entry name" value="Multidrug efflux transporter AcrB TolC docking domain, DN and DC subdomains"/>
    <property type="match status" value="2"/>
</dbReference>
<dbReference type="InterPro" id="IPR004764">
    <property type="entry name" value="MdtF-like"/>
</dbReference>
<keyword evidence="5 9" id="KW-0997">Cell inner membrane</keyword>
<feature type="transmembrane region" description="Helical" evidence="9">
    <location>
        <begin position="472"/>
        <end position="499"/>
    </location>
</feature>
<dbReference type="EMBL" id="VITV01000019">
    <property type="protein sequence ID" value="TWB65689.1"/>
    <property type="molecule type" value="Genomic_DNA"/>
</dbReference>
<evidence type="ECO:0000313" key="13">
    <source>
        <dbReference type="Proteomes" id="UP000320516"/>
    </source>
</evidence>
<feature type="transmembrane region" description="Helical" evidence="9">
    <location>
        <begin position="1006"/>
        <end position="1037"/>
    </location>
</feature>
<sequence length="1068" mass="114891">MKFSHFFIDRPIFACVISILITLVGGLAYFALPVAQYPEVAPPTVVVTATYPGASAETVANTVAAPLEQEINGVDDMLYMVSQNTGDGGLSLTITFKLGTDIDKAQVLVQNRVSVAQPHLPDEVNRLGVTTRKNSPNLMMVIHLYSPDDSLDQLYISNYATLQVRDPLARLDGVGDARIRGAGDYSMRVWLDPEKVQARGLTTAEVVQALQGNNVQVASGQLNHPPVPKPSAFEVQVQTLGRLTDPSQFADIVIKSDAQGRVTRVRDVGWVELGAQDYNTYSYVDGQRAAAILIYQRPGSNALKTAASVLSSMETMSHDMPKGMAYKVVYNPTNYIAESVKEVYHTIFEAVVLVVIVVIVFLQSWRAALIPVIAIPISLIGTFAVMAAVGFSLNNLSLFGLVLAIGIVVDDAIVVVENVERNLAQGLSPREAAHRTMDEVGGALVAIALVLTAVFLPTAFLTGIAGEFYRQFGVTIAAATVISMLVSQTLSPALAALLLKPHVQEHAAPRRGFHPVARFFGGFNRGFDWLSDRYGRLTGHLVRLATVVLVVYAGLIVLGGGLISRTPTGFIPAQDQGYFITVIQLPPGSSLARTDAILRHVQDLLSKRPGVAHTVGFAGFDGATFTNAPNAGAVFVATTPFAERGSLTTQGIFSDLQKTIQQVDGALILLIPPPTVPGIGSSGGFKLYIEDRRSRGLQALADATQDMMLAANQTPGLANVFSLYNTRTPQVYADIDRVKADMLGVPPSRIFDTLNVYLGSAFVNDFNLLGRTYRVTAQADGADRTSVRDIAYLRTRSNSGGLVPLGSVATFRDVTGPYRVPRYNLYPAAELQGSPAPGYSTGQAIAAVQQLAQQRLPDGFAIEWTELTFQQIIAGNTAPIAFGLAVVFVYLLLAALYESWMLPLSVILIVPMCLLTAISGVNLRGMDNNILTQIGLVVLVGLAAKNAILIVEFAKQDEEEGMDRFQAAVRAARTRLRPILMTSFAFILGVVPLVNASGAGSEMRQALGTAVFFGMLGVTFFGLLFTPVFYVVCRWLALWGQRRFGKREETPPPHVGPPHAGSPGHHTA</sequence>
<dbReference type="Gene3D" id="3.30.70.1320">
    <property type="entry name" value="Multidrug efflux transporter AcrB pore domain like"/>
    <property type="match status" value="1"/>
</dbReference>
<feature type="transmembrane region" description="Helical" evidence="9">
    <location>
        <begin position="440"/>
        <end position="460"/>
    </location>
</feature>
<dbReference type="Gene3D" id="1.20.1640.10">
    <property type="entry name" value="Multidrug efflux transporter AcrB transmembrane domain"/>
    <property type="match status" value="2"/>
</dbReference>
<feature type="transmembrane region" description="Helical" evidence="9">
    <location>
        <begin position="904"/>
        <end position="924"/>
    </location>
</feature>
<comment type="caution">
    <text evidence="12">The sequence shown here is derived from an EMBL/GenBank/DDBJ whole genome shotgun (WGS) entry which is preliminary data.</text>
</comment>
<evidence type="ECO:0000256" key="8">
    <source>
        <dbReference type="ARBA" id="ARBA00023136"/>
    </source>
</evidence>
<dbReference type="FunFam" id="1.20.1640.10:FF:000001">
    <property type="entry name" value="Efflux pump membrane transporter"/>
    <property type="match status" value="1"/>
</dbReference>
<dbReference type="GO" id="GO:0005886">
    <property type="term" value="C:plasma membrane"/>
    <property type="evidence" value="ECO:0007669"/>
    <property type="project" value="UniProtKB-SubCell"/>
</dbReference>
<gene>
    <name evidence="12" type="ORF">FBZ87_11918</name>
</gene>
<name>A0A560J5H2_9PROT</name>
<dbReference type="InterPro" id="IPR001036">
    <property type="entry name" value="Acrflvin-R"/>
</dbReference>
<keyword evidence="4" id="KW-1003">Cell membrane</keyword>
<keyword evidence="8 9" id="KW-0472">Membrane</keyword>
<dbReference type="GO" id="GO:0042910">
    <property type="term" value="F:xenobiotic transmembrane transporter activity"/>
    <property type="evidence" value="ECO:0007669"/>
    <property type="project" value="TreeGrafter"/>
</dbReference>
<dbReference type="NCBIfam" id="TIGR00915">
    <property type="entry name" value="2A0602"/>
    <property type="match status" value="1"/>
</dbReference>
<reference evidence="12 13" key="1">
    <citation type="submission" date="2019-06" db="EMBL/GenBank/DDBJ databases">
        <title>Genomic Encyclopedia of Type Strains, Phase IV (KMG-V): Genome sequencing to study the core and pangenomes of soil and plant-associated prokaryotes.</title>
        <authorList>
            <person name="Whitman W."/>
        </authorList>
    </citation>
    <scope>NUCLEOTIDE SEQUENCE [LARGE SCALE GENOMIC DNA]</scope>
    <source>
        <strain evidence="12 13">BR 12005</strain>
    </source>
</reference>
<dbReference type="FunFam" id="3.30.70.1430:FF:000001">
    <property type="entry name" value="Efflux pump membrane transporter"/>
    <property type="match status" value="1"/>
</dbReference>
<feature type="transmembrane region" description="Helical" evidence="9">
    <location>
        <begin position="878"/>
        <end position="897"/>
    </location>
</feature>
<organism evidence="12 13">
    <name type="scientific">Nitrospirillum amazonense</name>
    <dbReference type="NCBI Taxonomy" id="28077"/>
    <lineage>
        <taxon>Bacteria</taxon>
        <taxon>Pseudomonadati</taxon>
        <taxon>Pseudomonadota</taxon>
        <taxon>Alphaproteobacteria</taxon>
        <taxon>Rhodospirillales</taxon>
        <taxon>Azospirillaceae</taxon>
        <taxon>Nitrospirillum</taxon>
    </lineage>
</organism>
<evidence type="ECO:0000256" key="2">
    <source>
        <dbReference type="ARBA" id="ARBA00010942"/>
    </source>
</evidence>
<dbReference type="PANTHER" id="PTHR32063">
    <property type="match status" value="1"/>
</dbReference>
<dbReference type="PROSITE" id="PS50156">
    <property type="entry name" value="SSD"/>
    <property type="match status" value="1"/>
</dbReference>
<dbReference type="Gene3D" id="3.30.70.1440">
    <property type="entry name" value="Multidrug efflux transporter AcrB pore domain"/>
    <property type="match status" value="1"/>
</dbReference>
<evidence type="ECO:0000256" key="3">
    <source>
        <dbReference type="ARBA" id="ARBA00022448"/>
    </source>
</evidence>
<dbReference type="Pfam" id="PF00873">
    <property type="entry name" value="ACR_tran"/>
    <property type="match status" value="1"/>
</dbReference>
<keyword evidence="7 9" id="KW-1133">Transmembrane helix</keyword>
<evidence type="ECO:0000256" key="4">
    <source>
        <dbReference type="ARBA" id="ARBA00022475"/>
    </source>
</evidence>
<feature type="transmembrane region" description="Helical" evidence="9">
    <location>
        <begin position="12"/>
        <end position="32"/>
    </location>
</feature>
<dbReference type="InterPro" id="IPR027463">
    <property type="entry name" value="AcrB_DN_DC_subdom"/>
</dbReference>
<accession>A0A560J5H2</accession>
<dbReference type="PRINTS" id="PR00702">
    <property type="entry name" value="ACRIFLAVINRP"/>
</dbReference>
<feature type="transmembrane region" description="Helical" evidence="9">
    <location>
        <begin position="369"/>
        <end position="391"/>
    </location>
</feature>
<dbReference type="Proteomes" id="UP000320516">
    <property type="component" value="Unassembled WGS sequence"/>
</dbReference>
<feature type="transmembrane region" description="Helical" evidence="9">
    <location>
        <begin position="541"/>
        <end position="563"/>
    </location>
</feature>
<feature type="transmembrane region" description="Helical" evidence="9">
    <location>
        <begin position="397"/>
        <end position="419"/>
    </location>
</feature>
<dbReference type="RefSeq" id="WP_145613878.1">
    <property type="nucleotide sequence ID" value="NZ_VITV01000019.1"/>
</dbReference>
<evidence type="ECO:0000256" key="6">
    <source>
        <dbReference type="ARBA" id="ARBA00022692"/>
    </source>
</evidence>
<evidence type="ECO:0000256" key="9">
    <source>
        <dbReference type="RuleBase" id="RU364070"/>
    </source>
</evidence>
<evidence type="ECO:0000256" key="10">
    <source>
        <dbReference type="SAM" id="MobiDB-lite"/>
    </source>
</evidence>
<dbReference type="AlphaFoldDB" id="A0A560J5H2"/>